<dbReference type="EMBL" id="OX597839">
    <property type="protein sequence ID" value="CAI9741297.1"/>
    <property type="molecule type" value="Genomic_DNA"/>
</dbReference>
<evidence type="ECO:0000313" key="3">
    <source>
        <dbReference type="Proteomes" id="UP001162480"/>
    </source>
</evidence>
<dbReference type="InterPro" id="IPR029684">
    <property type="entry name" value="Schlafen"/>
</dbReference>
<sequence>MIQFTKSVYKHYKCSMKEVTRVIENKASGENLEIMNKYVDFYWENNMIPFEEDSRHEFKCHRNLSVEELPPWTQENQKRTRRSVSRTLNAFLNTGQGGSVYLGVADDGKIIGLQLTLFQRDHLKVNLDNLMKRYIPQVDLNRYGIHFMPVISRTVSMADVYRICNKIKLESDIFSKEERQRSHLCQSYARCWCDEQAAMMVKADEVIHRFVVEIHIKPWDPKTMIWNNIVPGINLHPMHANEEGRVFMKTLAGVKLCDDQDIINITVKDVKQIFQTRINNIKKKIEALKTDN</sequence>
<proteinExistence type="predicted"/>
<evidence type="ECO:0000313" key="2">
    <source>
        <dbReference type="EMBL" id="CAI9741297.1"/>
    </source>
</evidence>
<reference evidence="2" key="1">
    <citation type="submission" date="2023-08" db="EMBL/GenBank/DDBJ databases">
        <authorList>
            <person name="Alioto T."/>
            <person name="Alioto T."/>
            <person name="Gomez Garrido J."/>
        </authorList>
    </citation>
    <scope>NUCLEOTIDE SEQUENCE</scope>
</reference>
<feature type="domain" description="Schlafen AlbA-2" evidence="1">
    <location>
        <begin position="70"/>
        <end position="136"/>
    </location>
</feature>
<organism evidence="2 3">
    <name type="scientific">Octopus vulgaris</name>
    <name type="common">Common octopus</name>
    <dbReference type="NCBI Taxonomy" id="6645"/>
    <lineage>
        <taxon>Eukaryota</taxon>
        <taxon>Metazoa</taxon>
        <taxon>Spiralia</taxon>
        <taxon>Lophotrochozoa</taxon>
        <taxon>Mollusca</taxon>
        <taxon>Cephalopoda</taxon>
        <taxon>Coleoidea</taxon>
        <taxon>Octopodiformes</taxon>
        <taxon>Octopoda</taxon>
        <taxon>Incirrata</taxon>
        <taxon>Octopodidae</taxon>
        <taxon>Octopus</taxon>
    </lineage>
</organism>
<dbReference type="AlphaFoldDB" id="A0AA36BX39"/>
<dbReference type="PANTHER" id="PTHR12155">
    <property type="entry name" value="SCHLAFEN"/>
    <property type="match status" value="1"/>
</dbReference>
<protein>
    <submittedName>
        <fullName evidence="2">Protein tofu-2-like isoform X1</fullName>
    </submittedName>
</protein>
<evidence type="ECO:0000259" key="1">
    <source>
        <dbReference type="Pfam" id="PF04326"/>
    </source>
</evidence>
<dbReference type="InterPro" id="IPR007421">
    <property type="entry name" value="Schlafen_AlbA_2_dom"/>
</dbReference>
<dbReference type="PANTHER" id="PTHR12155:SF41">
    <property type="entry name" value="SCHLAFEN ALBA-2 DOMAIN-CONTAINING PROTEIN"/>
    <property type="match status" value="1"/>
</dbReference>
<dbReference type="InterPro" id="IPR038461">
    <property type="entry name" value="Schlafen_AlbA_2_dom_sf"/>
</dbReference>
<accession>A0AA36BX39</accession>
<dbReference type="Gene3D" id="3.30.950.30">
    <property type="entry name" value="Schlafen, AAA domain"/>
    <property type="match status" value="1"/>
</dbReference>
<dbReference type="Proteomes" id="UP001162480">
    <property type="component" value="Chromosome 26"/>
</dbReference>
<gene>
    <name evidence="2" type="ORF">OCTVUL_1B006418</name>
</gene>
<dbReference type="Pfam" id="PF04326">
    <property type="entry name" value="SLFN_AlbA_2"/>
    <property type="match status" value="1"/>
</dbReference>
<name>A0AA36BX39_OCTVU</name>
<keyword evidence="3" id="KW-1185">Reference proteome</keyword>